<dbReference type="EMBL" id="LWCA01000035">
    <property type="protein sequence ID" value="OAF71646.1"/>
    <property type="molecule type" value="Genomic_DNA"/>
</dbReference>
<dbReference type="OrthoDB" id="6262731at2759"/>
<organism evidence="1 2">
    <name type="scientific">Intoshia linei</name>
    <dbReference type="NCBI Taxonomy" id="1819745"/>
    <lineage>
        <taxon>Eukaryota</taxon>
        <taxon>Metazoa</taxon>
        <taxon>Spiralia</taxon>
        <taxon>Lophotrochozoa</taxon>
        <taxon>Mesozoa</taxon>
        <taxon>Orthonectida</taxon>
        <taxon>Rhopaluridae</taxon>
        <taxon>Intoshia</taxon>
    </lineage>
</organism>
<dbReference type="Proteomes" id="UP000078046">
    <property type="component" value="Unassembled WGS sequence"/>
</dbReference>
<dbReference type="PANTHER" id="PTHR13088">
    <property type="entry name" value="FAS APOPTOTIC INHIBITORY MOLECULE FAIM"/>
    <property type="match status" value="1"/>
</dbReference>
<dbReference type="PANTHER" id="PTHR13088:SF3">
    <property type="entry name" value="FAS APOPTOTIC INHIBITORY MOLECULE 1"/>
    <property type="match status" value="1"/>
</dbReference>
<dbReference type="AlphaFoldDB" id="A0A177BBM3"/>
<dbReference type="InterPro" id="IPR038513">
    <property type="entry name" value="FAIM1_dom_sf"/>
</dbReference>
<gene>
    <name evidence="1" type="ORF">A3Q56_00620</name>
</gene>
<dbReference type="InterPro" id="IPR010695">
    <property type="entry name" value="FAIM1"/>
</dbReference>
<keyword evidence="2" id="KW-1185">Reference proteome</keyword>
<evidence type="ECO:0000313" key="2">
    <source>
        <dbReference type="Proteomes" id="UP000078046"/>
    </source>
</evidence>
<proteinExistence type="predicted"/>
<dbReference type="Gene3D" id="2.40.128.180">
    <property type="match status" value="2"/>
</dbReference>
<dbReference type="Pfam" id="PF06905">
    <property type="entry name" value="FAIM1"/>
    <property type="match status" value="1"/>
</dbReference>
<name>A0A177BBM3_9BILA</name>
<evidence type="ECO:0000313" key="1">
    <source>
        <dbReference type="EMBL" id="OAF71646.1"/>
    </source>
</evidence>
<accession>A0A177BBM3</accession>
<comment type="caution">
    <text evidence="1">The sequence shown here is derived from an EMBL/GenBank/DDBJ whole genome shotgun (WGS) entry which is preliminary data.</text>
</comment>
<sequence>MTKSDIVATWTLELVEGKYIIEFIHNTLTGRRGIFVNDKQYLRTDWMFHLLGTEIFEIGTNRCEICIDADDFEYSYTLSVNQKKYETFIEKQSKFLHTWIYNDETLDSEFRIVMDKETMDVYVNGKMVKTESEFGDDCTMMLFNIDEKINGVIKTFHSGTMKKGIVQKLVINDKIIE</sequence>
<protein>
    <submittedName>
        <fullName evidence="1">Fas apoptotic inhibitory molecule 1</fullName>
    </submittedName>
</protein>
<dbReference type="GO" id="GO:1902042">
    <property type="term" value="P:negative regulation of extrinsic apoptotic signaling pathway via death domain receptors"/>
    <property type="evidence" value="ECO:0007669"/>
    <property type="project" value="TreeGrafter"/>
</dbReference>
<reference evidence="1 2" key="1">
    <citation type="submission" date="2016-04" db="EMBL/GenBank/DDBJ databases">
        <title>The genome of Intoshia linei affirms orthonectids as highly simplified spiralians.</title>
        <authorList>
            <person name="Mikhailov K.V."/>
            <person name="Slusarev G.S."/>
            <person name="Nikitin M.A."/>
            <person name="Logacheva M.D."/>
            <person name="Penin A."/>
            <person name="Aleoshin V."/>
            <person name="Panchin Y.V."/>
        </authorList>
    </citation>
    <scope>NUCLEOTIDE SEQUENCE [LARGE SCALE GENOMIC DNA]</scope>
    <source>
        <strain evidence="1">Intl2013</strain>
        <tissue evidence="1">Whole animal</tissue>
    </source>
</reference>